<proteinExistence type="predicted"/>
<sequence length="500" mass="53098">MSKYASLPDIDTGADVFETPDVPEEHTYSRDDDSDDDYLPRSSSPTATRRTAPGHGAAGPSSENIDAERLDAAEARRRFGAASAAAARRSDSASKLPSRRLPSAREYVTGADPEERDKETPLERLRRLRLEMVELEDEVRRSESERAQKAAEEGSSARDEPAEGETGRPAKGKKREVSPAVILQQLQLLRGDLQQLSPSVEGVLEADGERPPGAVDEAEGELAQKAKASAGLLSRLRLAQDGVDRTAPVQGGVPKGKGPGGELDETKEAELEKRVAELEKLLGASEADVDETHAVPPPLLSTVSRLDHLLTLLTQPRHLDTISRRVKVLVSDLERIHDSRRKLGDSRPLNVALSGGMTLVTTSATGERAPAPSPSASASVSGGGGGGGAAAALSPDAQQKLDALFALLPRLDPLLPLAPRLLARLRSLSALHASAASFGETLAGLKGEVERLGEGEKGLREVLEGLEGSVRDNEARVKGNLEAMEKRVGEVVKRLDALSA</sequence>
<accession>A0AAV5GJJ0</accession>
<comment type="caution">
    <text evidence="4">The sequence shown here is derived from an EMBL/GenBank/DDBJ whole genome shotgun (WGS) entry which is preliminary data.</text>
</comment>
<keyword evidence="2" id="KW-0963">Cytoplasm</keyword>
<evidence type="ECO:0000256" key="1">
    <source>
        <dbReference type="ARBA" id="ARBA00004496"/>
    </source>
</evidence>
<dbReference type="AlphaFoldDB" id="A0AAV5GJJ0"/>
<protein>
    <recommendedName>
        <fullName evidence="6">Dynactin 2</fullName>
    </recommendedName>
</protein>
<feature type="compositionally biased region" description="Basic and acidic residues" evidence="3">
    <location>
        <begin position="66"/>
        <end position="77"/>
    </location>
</feature>
<feature type="compositionally biased region" description="Basic and acidic residues" evidence="3">
    <location>
        <begin position="113"/>
        <end position="168"/>
    </location>
</feature>
<feature type="region of interest" description="Disordered" evidence="3">
    <location>
        <begin position="245"/>
        <end position="266"/>
    </location>
</feature>
<evidence type="ECO:0000256" key="2">
    <source>
        <dbReference type="ARBA" id="ARBA00022490"/>
    </source>
</evidence>
<keyword evidence="5" id="KW-1185">Reference proteome</keyword>
<dbReference type="EMBL" id="BQKY01000007">
    <property type="protein sequence ID" value="GJN90594.1"/>
    <property type="molecule type" value="Genomic_DNA"/>
</dbReference>
<comment type="subcellular location">
    <subcellularLocation>
        <location evidence="1">Cytoplasm</location>
    </subcellularLocation>
</comment>
<feature type="region of interest" description="Disordered" evidence="3">
    <location>
        <begin position="1"/>
        <end position="178"/>
    </location>
</feature>
<evidence type="ECO:0000313" key="4">
    <source>
        <dbReference type="EMBL" id="GJN90594.1"/>
    </source>
</evidence>
<dbReference type="PANTHER" id="PTHR15346">
    <property type="entry name" value="DYNACTIN SUBUNIT"/>
    <property type="match status" value="1"/>
</dbReference>
<evidence type="ECO:0008006" key="6">
    <source>
        <dbReference type="Google" id="ProtNLM"/>
    </source>
</evidence>
<dbReference type="Proteomes" id="UP001342314">
    <property type="component" value="Unassembled WGS sequence"/>
</dbReference>
<dbReference type="GO" id="GO:0005737">
    <property type="term" value="C:cytoplasm"/>
    <property type="evidence" value="ECO:0007669"/>
    <property type="project" value="UniProtKB-SubCell"/>
</dbReference>
<dbReference type="GO" id="GO:0007017">
    <property type="term" value="P:microtubule-based process"/>
    <property type="evidence" value="ECO:0007669"/>
    <property type="project" value="InterPro"/>
</dbReference>
<reference evidence="4 5" key="1">
    <citation type="submission" date="2021-12" db="EMBL/GenBank/DDBJ databases">
        <title>High titer production of polyol ester of fatty acids by Rhodotorula paludigena BS15 towards product separation-free biomass refinery.</title>
        <authorList>
            <person name="Mano J."/>
            <person name="Ono H."/>
            <person name="Tanaka T."/>
            <person name="Naito K."/>
            <person name="Sushida H."/>
            <person name="Ike M."/>
            <person name="Tokuyasu K."/>
            <person name="Kitaoka M."/>
        </authorList>
    </citation>
    <scope>NUCLEOTIDE SEQUENCE [LARGE SCALE GENOMIC DNA]</scope>
    <source>
        <strain evidence="4 5">BS15</strain>
    </source>
</reference>
<dbReference type="GO" id="GO:0005869">
    <property type="term" value="C:dynactin complex"/>
    <property type="evidence" value="ECO:0007669"/>
    <property type="project" value="InterPro"/>
</dbReference>
<dbReference type="InterPro" id="IPR028133">
    <property type="entry name" value="Dynamitin"/>
</dbReference>
<evidence type="ECO:0000256" key="3">
    <source>
        <dbReference type="SAM" id="MobiDB-lite"/>
    </source>
</evidence>
<organism evidence="4 5">
    <name type="scientific">Rhodotorula paludigena</name>
    <dbReference type="NCBI Taxonomy" id="86838"/>
    <lineage>
        <taxon>Eukaryota</taxon>
        <taxon>Fungi</taxon>
        <taxon>Dikarya</taxon>
        <taxon>Basidiomycota</taxon>
        <taxon>Pucciniomycotina</taxon>
        <taxon>Microbotryomycetes</taxon>
        <taxon>Sporidiobolales</taxon>
        <taxon>Sporidiobolaceae</taxon>
        <taxon>Rhodotorula</taxon>
    </lineage>
</organism>
<dbReference type="Pfam" id="PF04912">
    <property type="entry name" value="Dynamitin"/>
    <property type="match status" value="1"/>
</dbReference>
<name>A0AAV5GJJ0_9BASI</name>
<evidence type="ECO:0000313" key="5">
    <source>
        <dbReference type="Proteomes" id="UP001342314"/>
    </source>
</evidence>
<gene>
    <name evidence="4" type="ORF">Rhopal_003606-T1</name>
</gene>
<feature type="region of interest" description="Disordered" evidence="3">
    <location>
        <begin position="365"/>
        <end position="392"/>
    </location>
</feature>